<protein>
    <submittedName>
        <fullName evidence="1">Uncharacterized protein</fullName>
    </submittedName>
</protein>
<gene>
    <name evidence="1" type="ORF">SPARVUS_LOCUS5246119</name>
</gene>
<name>A0ABN9CJM9_9NEOB</name>
<proteinExistence type="predicted"/>
<sequence length="53" mass="5683">PSHISESVSKPLQSCDAGVPIPSIACILGFQSPLLFSDFRCSNHVIQVFQSPP</sequence>
<accession>A0ABN9CJM9</accession>
<dbReference type="Proteomes" id="UP001162483">
    <property type="component" value="Unassembled WGS sequence"/>
</dbReference>
<organism evidence="1 2">
    <name type="scientific">Staurois parvus</name>
    <dbReference type="NCBI Taxonomy" id="386267"/>
    <lineage>
        <taxon>Eukaryota</taxon>
        <taxon>Metazoa</taxon>
        <taxon>Chordata</taxon>
        <taxon>Craniata</taxon>
        <taxon>Vertebrata</taxon>
        <taxon>Euteleostomi</taxon>
        <taxon>Amphibia</taxon>
        <taxon>Batrachia</taxon>
        <taxon>Anura</taxon>
        <taxon>Neobatrachia</taxon>
        <taxon>Ranoidea</taxon>
        <taxon>Ranidae</taxon>
        <taxon>Staurois</taxon>
    </lineage>
</organism>
<feature type="non-terminal residue" evidence="1">
    <location>
        <position position="1"/>
    </location>
</feature>
<reference evidence="1" key="1">
    <citation type="submission" date="2023-05" db="EMBL/GenBank/DDBJ databases">
        <authorList>
            <person name="Stuckert A."/>
        </authorList>
    </citation>
    <scope>NUCLEOTIDE SEQUENCE</scope>
</reference>
<evidence type="ECO:0000313" key="1">
    <source>
        <dbReference type="EMBL" id="CAI9560354.1"/>
    </source>
</evidence>
<evidence type="ECO:0000313" key="2">
    <source>
        <dbReference type="Proteomes" id="UP001162483"/>
    </source>
</evidence>
<dbReference type="EMBL" id="CATNWA010010707">
    <property type="protein sequence ID" value="CAI9560354.1"/>
    <property type="molecule type" value="Genomic_DNA"/>
</dbReference>
<comment type="caution">
    <text evidence="1">The sequence shown here is derived from an EMBL/GenBank/DDBJ whole genome shotgun (WGS) entry which is preliminary data.</text>
</comment>
<keyword evidence="2" id="KW-1185">Reference proteome</keyword>